<evidence type="ECO:0000256" key="4">
    <source>
        <dbReference type="ARBA" id="ARBA00022801"/>
    </source>
</evidence>
<dbReference type="PANTHER" id="PTHR43126">
    <property type="entry name" value="D-ALANYL-D-ALANINE DIPEPTIDASE"/>
    <property type="match status" value="1"/>
</dbReference>
<dbReference type="SUPFAM" id="SSF55166">
    <property type="entry name" value="Hedgehog/DD-peptidase"/>
    <property type="match status" value="1"/>
</dbReference>
<evidence type="ECO:0000313" key="10">
    <source>
        <dbReference type="Proteomes" id="UP000219559"/>
    </source>
</evidence>
<keyword evidence="5" id="KW-0862">Zinc</keyword>
<dbReference type="GO" id="GO:0006508">
    <property type="term" value="P:proteolysis"/>
    <property type="evidence" value="ECO:0007669"/>
    <property type="project" value="UniProtKB-KW"/>
</dbReference>
<evidence type="ECO:0000256" key="2">
    <source>
        <dbReference type="ARBA" id="ARBA00022670"/>
    </source>
</evidence>
<evidence type="ECO:0008006" key="11">
    <source>
        <dbReference type="Google" id="ProtNLM"/>
    </source>
</evidence>
<keyword evidence="7" id="KW-0482">Metalloprotease</keyword>
<comment type="catalytic activity">
    <reaction evidence="1">
        <text>D-alanyl-D-alanine + H2O = 2 D-alanine</text>
        <dbReference type="Rhea" id="RHEA:20661"/>
        <dbReference type="ChEBI" id="CHEBI:15377"/>
        <dbReference type="ChEBI" id="CHEBI:57416"/>
        <dbReference type="ChEBI" id="CHEBI:57822"/>
        <dbReference type="EC" id="3.4.13.22"/>
    </reaction>
</comment>
<dbReference type="Proteomes" id="UP000219559">
    <property type="component" value="Unassembled WGS sequence"/>
</dbReference>
<dbReference type="AlphaFoldDB" id="A0A2A4GDM0"/>
<dbReference type="GO" id="GO:0008237">
    <property type="term" value="F:metallopeptidase activity"/>
    <property type="evidence" value="ECO:0007669"/>
    <property type="project" value="UniProtKB-KW"/>
</dbReference>
<dbReference type="GO" id="GO:0071555">
    <property type="term" value="P:cell wall organization"/>
    <property type="evidence" value="ECO:0007669"/>
    <property type="project" value="UniProtKB-KW"/>
</dbReference>
<keyword evidence="3" id="KW-0479">Metal-binding</keyword>
<proteinExistence type="predicted"/>
<dbReference type="GO" id="GO:0046872">
    <property type="term" value="F:metal ion binding"/>
    <property type="evidence" value="ECO:0007669"/>
    <property type="project" value="UniProtKB-KW"/>
</dbReference>
<sequence length="224" mass="26174">MNVKAYCEEVEKKDLQNKLLAPSIWIRENHSQMVSLMDTDFNLIFEPCILEDYQYSIREDIMEKIGRISKALDRQNKMLIVRSAWRSSEHQKLLWDSKFAHHQKKHPEKSNSEIKETISYFIAPPTMSLHATGGAVDALIYDKLEDGVMDFGTNNGLEIDLSKKCYPYHPDISAKAKKNRALLIGLFEDEDFVCDLKEYWHFDYGNVVWAIEKEKEYAIYEPIT</sequence>
<evidence type="ECO:0000256" key="6">
    <source>
        <dbReference type="ARBA" id="ARBA00022997"/>
    </source>
</evidence>
<evidence type="ECO:0000256" key="8">
    <source>
        <dbReference type="ARBA" id="ARBA00023316"/>
    </source>
</evidence>
<accession>A0A2A4GDM0</accession>
<dbReference type="EMBL" id="NBWU01000001">
    <property type="protein sequence ID" value="PCE66076.1"/>
    <property type="molecule type" value="Genomic_DNA"/>
</dbReference>
<evidence type="ECO:0000256" key="7">
    <source>
        <dbReference type="ARBA" id="ARBA00023049"/>
    </source>
</evidence>
<keyword evidence="2" id="KW-0645">Protease</keyword>
<keyword evidence="8" id="KW-0961">Cell wall biogenesis/degradation</keyword>
<evidence type="ECO:0000313" key="9">
    <source>
        <dbReference type="EMBL" id="PCE66076.1"/>
    </source>
</evidence>
<gene>
    <name evidence="9" type="ORF">B7P33_01885</name>
</gene>
<keyword evidence="4" id="KW-0378">Hydrolase</keyword>
<evidence type="ECO:0000256" key="1">
    <source>
        <dbReference type="ARBA" id="ARBA00001362"/>
    </source>
</evidence>
<evidence type="ECO:0000256" key="3">
    <source>
        <dbReference type="ARBA" id="ARBA00022723"/>
    </source>
</evidence>
<protein>
    <recommendedName>
        <fullName evidence="11">D-alanyl-D-alanine dipeptidase</fullName>
    </recommendedName>
</protein>
<dbReference type="Pfam" id="PF01427">
    <property type="entry name" value="Peptidase_M15"/>
    <property type="match status" value="1"/>
</dbReference>
<dbReference type="InterPro" id="IPR000755">
    <property type="entry name" value="A_A_dipeptidase"/>
</dbReference>
<dbReference type="InterPro" id="IPR009045">
    <property type="entry name" value="Zn_M74/Hedgehog-like"/>
</dbReference>
<keyword evidence="10" id="KW-1185">Reference proteome</keyword>
<keyword evidence="6" id="KW-0224">Dipeptidase</keyword>
<organism evidence="9 10">
    <name type="scientific">Sediminicola luteus</name>
    <dbReference type="NCBI Taxonomy" id="319238"/>
    <lineage>
        <taxon>Bacteria</taxon>
        <taxon>Pseudomonadati</taxon>
        <taxon>Bacteroidota</taxon>
        <taxon>Flavobacteriia</taxon>
        <taxon>Flavobacteriales</taxon>
        <taxon>Flavobacteriaceae</taxon>
        <taxon>Sediminicola</taxon>
    </lineage>
</organism>
<dbReference type="Gene3D" id="3.30.1380.10">
    <property type="match status" value="1"/>
</dbReference>
<evidence type="ECO:0000256" key="5">
    <source>
        <dbReference type="ARBA" id="ARBA00022833"/>
    </source>
</evidence>
<dbReference type="GO" id="GO:0160237">
    <property type="term" value="F:D-Ala-D-Ala dipeptidase activity"/>
    <property type="evidence" value="ECO:0007669"/>
    <property type="project" value="UniProtKB-EC"/>
</dbReference>
<reference evidence="9 10" key="1">
    <citation type="submission" date="2017-04" db="EMBL/GenBank/DDBJ databases">
        <title>A new member of the family Flavobacteriaceae isolated from ascidians.</title>
        <authorList>
            <person name="Chen L."/>
        </authorList>
    </citation>
    <scope>NUCLEOTIDE SEQUENCE [LARGE SCALE GENOMIC DNA]</scope>
    <source>
        <strain evidence="9 10">HQA918</strain>
    </source>
</reference>
<name>A0A2A4GDM0_9FLAO</name>
<comment type="caution">
    <text evidence="9">The sequence shown here is derived from an EMBL/GenBank/DDBJ whole genome shotgun (WGS) entry which is preliminary data.</text>
</comment>